<dbReference type="Proteomes" id="UP000682733">
    <property type="component" value="Unassembled WGS sequence"/>
</dbReference>
<protein>
    <submittedName>
        <fullName evidence="1">Uncharacterized protein</fullName>
    </submittedName>
</protein>
<evidence type="ECO:0000313" key="5">
    <source>
        <dbReference type="Proteomes" id="UP000663829"/>
    </source>
</evidence>
<keyword evidence="5" id="KW-1185">Reference proteome</keyword>
<dbReference type="AlphaFoldDB" id="A0A814DL62"/>
<dbReference type="EMBL" id="CAJNOK010016466">
    <property type="protein sequence ID" value="CAF1246028.1"/>
    <property type="molecule type" value="Genomic_DNA"/>
</dbReference>
<dbReference type="Proteomes" id="UP000677228">
    <property type="component" value="Unassembled WGS sequence"/>
</dbReference>
<accession>A0A814DL62</accession>
<dbReference type="Proteomes" id="UP000663829">
    <property type="component" value="Unassembled WGS sequence"/>
</dbReference>
<evidence type="ECO:0000313" key="2">
    <source>
        <dbReference type="EMBL" id="CAF1246028.1"/>
    </source>
</evidence>
<comment type="caution">
    <text evidence="1">The sequence shown here is derived from an EMBL/GenBank/DDBJ whole genome shotgun (WGS) entry which is preliminary data.</text>
</comment>
<dbReference type="Proteomes" id="UP000681722">
    <property type="component" value="Unassembled WGS sequence"/>
</dbReference>
<gene>
    <name evidence="1" type="ORF">GPM918_LOCUS11460</name>
    <name evidence="2" type="ORF">OVA965_LOCUS26051</name>
    <name evidence="3" type="ORF">SRO942_LOCUS11461</name>
    <name evidence="4" type="ORF">TMI583_LOCUS26782</name>
</gene>
<evidence type="ECO:0000313" key="1">
    <source>
        <dbReference type="EMBL" id="CAF0955212.1"/>
    </source>
</evidence>
<evidence type="ECO:0000313" key="4">
    <source>
        <dbReference type="EMBL" id="CAF4053536.1"/>
    </source>
</evidence>
<dbReference type="EMBL" id="CAJOBC010002381">
    <property type="protein sequence ID" value="CAF3730368.1"/>
    <property type="molecule type" value="Genomic_DNA"/>
</dbReference>
<proteinExistence type="predicted"/>
<organism evidence="1 5">
    <name type="scientific">Didymodactylos carnosus</name>
    <dbReference type="NCBI Taxonomy" id="1234261"/>
    <lineage>
        <taxon>Eukaryota</taxon>
        <taxon>Metazoa</taxon>
        <taxon>Spiralia</taxon>
        <taxon>Gnathifera</taxon>
        <taxon>Rotifera</taxon>
        <taxon>Eurotatoria</taxon>
        <taxon>Bdelloidea</taxon>
        <taxon>Philodinida</taxon>
        <taxon>Philodinidae</taxon>
        <taxon>Didymodactylos</taxon>
    </lineage>
</organism>
<reference evidence="1" key="1">
    <citation type="submission" date="2021-02" db="EMBL/GenBank/DDBJ databases">
        <authorList>
            <person name="Nowell W R."/>
        </authorList>
    </citation>
    <scope>NUCLEOTIDE SEQUENCE</scope>
</reference>
<sequence>MASVMIHDQYLKQDDKIQRFQCETVIQELFDNDNQIAVEWTIEPQIEIHVCHHNPHPMIHHNTITSTTTASN</sequence>
<dbReference type="EMBL" id="CAJNOQ010002381">
    <property type="protein sequence ID" value="CAF0955212.1"/>
    <property type="molecule type" value="Genomic_DNA"/>
</dbReference>
<dbReference type="EMBL" id="CAJOBA010038013">
    <property type="protein sequence ID" value="CAF4053536.1"/>
    <property type="molecule type" value="Genomic_DNA"/>
</dbReference>
<evidence type="ECO:0000313" key="3">
    <source>
        <dbReference type="EMBL" id="CAF3730368.1"/>
    </source>
</evidence>
<name>A0A814DL62_9BILA</name>